<reference evidence="1 2" key="1">
    <citation type="journal article" date="2024" name="Science">
        <title>Giant polyketide synthase enzymes in the biosynthesis of giant marine polyether toxins.</title>
        <authorList>
            <person name="Fallon T.R."/>
            <person name="Shende V.V."/>
            <person name="Wierzbicki I.H."/>
            <person name="Pendleton A.L."/>
            <person name="Watervoot N.F."/>
            <person name="Auber R.P."/>
            <person name="Gonzalez D.J."/>
            <person name="Wisecaver J.H."/>
            <person name="Moore B.S."/>
        </authorList>
    </citation>
    <scope>NUCLEOTIDE SEQUENCE [LARGE SCALE GENOMIC DNA]</scope>
    <source>
        <strain evidence="1 2">12B1</strain>
    </source>
</reference>
<name>A0AB34II54_PRYPA</name>
<dbReference type="InterPro" id="IPR005331">
    <property type="entry name" value="Sulfotransferase"/>
</dbReference>
<accession>A0AB34II54</accession>
<comment type="caution">
    <text evidence="1">The sequence shown here is derived from an EMBL/GenBank/DDBJ whole genome shotgun (WGS) entry which is preliminary data.</text>
</comment>
<dbReference type="Proteomes" id="UP001515480">
    <property type="component" value="Unassembled WGS sequence"/>
</dbReference>
<evidence type="ECO:0000313" key="2">
    <source>
        <dbReference type="Proteomes" id="UP001515480"/>
    </source>
</evidence>
<sequence>MMLTSPCPGPLASRTPLVLADNESRTVLMSSPKAGATQTTMLMLSMLNLTQEARSYSNWVNLYRNEVFSKSSAHRRDNVCNDCGPAGQWTCVRFLRSPLDRIVSSYFAWSTNPLEWPELALACQSCSQNASFAQFVTALAAVGNHSNMQRSDYDSHVMPQTPLRTCGSEPSRLLSVPVEAMPDALLELDQLRTLRDAGAVVWQSGHYRVQLVSPQDAAANASSWPWPRVKDAMLSERLPPYDSFLTPEICSKLSCLFAADFSAWRRMCAQPELLRCRSCVRVCTAQLIRFRSCGCSECDLNILNTTMQVDRTIALRCRCRIGRALRGRST</sequence>
<evidence type="ECO:0000313" key="1">
    <source>
        <dbReference type="EMBL" id="KAL1499849.1"/>
    </source>
</evidence>
<dbReference type="AlphaFoldDB" id="A0AB34II54"/>
<keyword evidence="2" id="KW-1185">Reference proteome</keyword>
<organism evidence="1 2">
    <name type="scientific">Prymnesium parvum</name>
    <name type="common">Toxic golden alga</name>
    <dbReference type="NCBI Taxonomy" id="97485"/>
    <lineage>
        <taxon>Eukaryota</taxon>
        <taxon>Haptista</taxon>
        <taxon>Haptophyta</taxon>
        <taxon>Prymnesiophyceae</taxon>
        <taxon>Prymnesiales</taxon>
        <taxon>Prymnesiaceae</taxon>
        <taxon>Prymnesium</taxon>
    </lineage>
</organism>
<proteinExistence type="predicted"/>
<gene>
    <name evidence="1" type="ORF">AB1Y20_012532</name>
</gene>
<dbReference type="GO" id="GO:0008146">
    <property type="term" value="F:sulfotransferase activity"/>
    <property type="evidence" value="ECO:0007669"/>
    <property type="project" value="InterPro"/>
</dbReference>
<dbReference type="GO" id="GO:0016020">
    <property type="term" value="C:membrane"/>
    <property type="evidence" value="ECO:0007669"/>
    <property type="project" value="InterPro"/>
</dbReference>
<protein>
    <recommendedName>
        <fullName evidence="3">Sulfotransferase</fullName>
    </recommendedName>
</protein>
<dbReference type="EMBL" id="JBGBPQ010000024">
    <property type="protein sequence ID" value="KAL1499849.1"/>
    <property type="molecule type" value="Genomic_DNA"/>
</dbReference>
<evidence type="ECO:0008006" key="3">
    <source>
        <dbReference type="Google" id="ProtNLM"/>
    </source>
</evidence>
<dbReference type="Pfam" id="PF03567">
    <property type="entry name" value="Sulfotransfer_2"/>
    <property type="match status" value="1"/>
</dbReference>